<evidence type="ECO:0000313" key="2">
    <source>
        <dbReference type="Proteomes" id="UP000177061"/>
    </source>
</evidence>
<comment type="caution">
    <text evidence="1">The sequence shown here is derived from an EMBL/GenBank/DDBJ whole genome shotgun (WGS) entry which is preliminary data.</text>
</comment>
<accession>A0A1G2FFW0</accession>
<dbReference type="EMBL" id="MHNB01000025">
    <property type="protein sequence ID" value="OGZ36520.1"/>
    <property type="molecule type" value="Genomic_DNA"/>
</dbReference>
<gene>
    <name evidence="1" type="ORF">A3J64_02760</name>
</gene>
<dbReference type="Gene3D" id="3.30.2310.20">
    <property type="entry name" value="RelE-like"/>
    <property type="match status" value="1"/>
</dbReference>
<organism evidence="1 2">
    <name type="scientific">Candidatus Portnoybacteria bacterium RIFCSPHIGHO2_12_FULL_38_9</name>
    <dbReference type="NCBI Taxonomy" id="1801997"/>
    <lineage>
        <taxon>Bacteria</taxon>
        <taxon>Candidatus Portnoyibacteriota</taxon>
    </lineage>
</organism>
<proteinExistence type="predicted"/>
<dbReference type="InterPro" id="IPR035093">
    <property type="entry name" value="RelE/ParE_toxin_dom_sf"/>
</dbReference>
<dbReference type="STRING" id="1801997.A3J64_02760"/>
<dbReference type="SUPFAM" id="SSF143011">
    <property type="entry name" value="RelE-like"/>
    <property type="match status" value="1"/>
</dbReference>
<evidence type="ECO:0008006" key="3">
    <source>
        <dbReference type="Google" id="ProtNLM"/>
    </source>
</evidence>
<protein>
    <recommendedName>
        <fullName evidence="3">Type II toxin-antitoxin system mRNA interferase toxin, RelE/StbE family</fullName>
    </recommendedName>
</protein>
<name>A0A1G2FFW0_9BACT</name>
<reference evidence="1 2" key="1">
    <citation type="journal article" date="2016" name="Nat. Commun.">
        <title>Thousands of microbial genomes shed light on interconnected biogeochemical processes in an aquifer system.</title>
        <authorList>
            <person name="Anantharaman K."/>
            <person name="Brown C.T."/>
            <person name="Hug L.A."/>
            <person name="Sharon I."/>
            <person name="Castelle C.J."/>
            <person name="Probst A.J."/>
            <person name="Thomas B.C."/>
            <person name="Singh A."/>
            <person name="Wilkins M.J."/>
            <person name="Karaoz U."/>
            <person name="Brodie E.L."/>
            <person name="Williams K.H."/>
            <person name="Hubbard S.S."/>
            <person name="Banfield J.F."/>
        </authorList>
    </citation>
    <scope>NUCLEOTIDE SEQUENCE [LARGE SCALE GENOMIC DNA]</scope>
</reference>
<sequence length="84" mass="10581">MIIRKTKDFSKEFKKLPLHIKRLFQKQEVIFVKNWLDSRLHTKRIKELPGSYSFRITRRYRVLFYFRNKEVIFFSIGHRKDIYR</sequence>
<dbReference type="AlphaFoldDB" id="A0A1G2FFW0"/>
<dbReference type="Proteomes" id="UP000177061">
    <property type="component" value="Unassembled WGS sequence"/>
</dbReference>
<evidence type="ECO:0000313" key="1">
    <source>
        <dbReference type="EMBL" id="OGZ36520.1"/>
    </source>
</evidence>